<feature type="region of interest" description="Disordered" evidence="2">
    <location>
        <begin position="87"/>
        <end position="122"/>
    </location>
</feature>
<name>A0A8S1CI95_9INSE</name>
<dbReference type="InterPro" id="IPR000618">
    <property type="entry name" value="Insect_cuticle"/>
</dbReference>
<gene>
    <name evidence="4" type="ORF">CLODIP_2_CD08404</name>
</gene>
<dbReference type="GO" id="GO:0008010">
    <property type="term" value="F:structural constituent of chitin-based larval cuticle"/>
    <property type="evidence" value="ECO:0007669"/>
    <property type="project" value="TreeGrafter"/>
</dbReference>
<feature type="signal peptide" evidence="3">
    <location>
        <begin position="1"/>
        <end position="17"/>
    </location>
</feature>
<organism evidence="4 5">
    <name type="scientific">Cloeon dipterum</name>
    <dbReference type="NCBI Taxonomy" id="197152"/>
    <lineage>
        <taxon>Eukaryota</taxon>
        <taxon>Metazoa</taxon>
        <taxon>Ecdysozoa</taxon>
        <taxon>Arthropoda</taxon>
        <taxon>Hexapoda</taxon>
        <taxon>Insecta</taxon>
        <taxon>Pterygota</taxon>
        <taxon>Palaeoptera</taxon>
        <taxon>Ephemeroptera</taxon>
        <taxon>Pisciforma</taxon>
        <taxon>Baetidae</taxon>
        <taxon>Cloeon</taxon>
    </lineage>
</organism>
<dbReference type="InterPro" id="IPR050468">
    <property type="entry name" value="Cuticle_Struct_Prot"/>
</dbReference>
<feature type="chain" id="PRO_5035739577" description="Cuticle protein 6" evidence="3">
    <location>
        <begin position="18"/>
        <end position="222"/>
    </location>
</feature>
<dbReference type="PANTHER" id="PTHR10380:SF205">
    <property type="entry name" value="CUTICULAR PROTEIN 97EB"/>
    <property type="match status" value="1"/>
</dbReference>
<evidence type="ECO:0000256" key="3">
    <source>
        <dbReference type="SAM" id="SignalP"/>
    </source>
</evidence>
<evidence type="ECO:0000313" key="4">
    <source>
        <dbReference type="EMBL" id="CAB3367930.1"/>
    </source>
</evidence>
<evidence type="ECO:0008006" key="6">
    <source>
        <dbReference type="Google" id="ProtNLM"/>
    </source>
</evidence>
<proteinExistence type="predicted"/>
<comment type="caution">
    <text evidence="4">The sequence shown here is derived from an EMBL/GenBank/DDBJ whole genome shotgun (WGS) entry which is preliminary data.</text>
</comment>
<evidence type="ECO:0000313" key="5">
    <source>
        <dbReference type="Proteomes" id="UP000494165"/>
    </source>
</evidence>
<evidence type="ECO:0000256" key="1">
    <source>
        <dbReference type="PROSITE-ProRule" id="PRU00497"/>
    </source>
</evidence>
<dbReference type="PANTHER" id="PTHR10380">
    <property type="entry name" value="CUTICLE PROTEIN"/>
    <property type="match status" value="1"/>
</dbReference>
<dbReference type="PROSITE" id="PS51155">
    <property type="entry name" value="CHIT_BIND_RR_2"/>
    <property type="match status" value="1"/>
</dbReference>
<dbReference type="PRINTS" id="PR00947">
    <property type="entry name" value="CUTICLE"/>
</dbReference>
<dbReference type="GO" id="GO:0062129">
    <property type="term" value="C:chitin-based extracellular matrix"/>
    <property type="evidence" value="ECO:0007669"/>
    <property type="project" value="TreeGrafter"/>
</dbReference>
<keyword evidence="3" id="KW-0732">Signal</keyword>
<dbReference type="EMBL" id="CADEPI010000035">
    <property type="protein sequence ID" value="CAB3367930.1"/>
    <property type="molecule type" value="Genomic_DNA"/>
</dbReference>
<reference evidence="4 5" key="1">
    <citation type="submission" date="2020-04" db="EMBL/GenBank/DDBJ databases">
        <authorList>
            <person name="Alioto T."/>
            <person name="Alioto T."/>
            <person name="Gomez Garrido J."/>
        </authorList>
    </citation>
    <scope>NUCLEOTIDE SEQUENCE [LARGE SCALE GENOMIC DNA]</scope>
</reference>
<sequence>MHAALIVFASLAAVVLGLSPSTTPVPILKQINRHNDDGSYSYGYEGADGSFKIETKYTTGEVYGKYGYIDSDGERREIEYGASKRGFEPAGTGINVPPVSVGSSANQVDNSDDYDDGSYREDPRIYNEYEPQYTGNNPNPANRRLAPASTAVFGARPVAAAPAPAPVRAVPQQQPVYQQRVYSAPAAPVAAVNPHAGHNPFYGHPATNLNLNTGSYSISYSG</sequence>
<keyword evidence="5" id="KW-1185">Reference proteome</keyword>
<dbReference type="OrthoDB" id="6371055at2759"/>
<accession>A0A8S1CI95</accession>
<dbReference type="AlphaFoldDB" id="A0A8S1CI95"/>
<keyword evidence="1" id="KW-0193">Cuticle</keyword>
<dbReference type="Proteomes" id="UP000494165">
    <property type="component" value="Unassembled WGS sequence"/>
</dbReference>
<protein>
    <recommendedName>
        <fullName evidence="6">Cuticle protein 6</fullName>
    </recommendedName>
</protein>
<dbReference type="Pfam" id="PF00379">
    <property type="entry name" value="Chitin_bind_4"/>
    <property type="match status" value="1"/>
</dbReference>
<evidence type="ECO:0000256" key="2">
    <source>
        <dbReference type="SAM" id="MobiDB-lite"/>
    </source>
</evidence>